<keyword evidence="9" id="KW-1185">Reference proteome</keyword>
<dbReference type="PANTHER" id="PTHR30477">
    <property type="entry name" value="ABC-TRANSPORTER METAL-BINDING PROTEIN"/>
    <property type="match status" value="1"/>
</dbReference>
<evidence type="ECO:0000313" key="9">
    <source>
        <dbReference type="Proteomes" id="UP000591941"/>
    </source>
</evidence>
<dbReference type="Gene3D" id="1.10.3470.10">
    <property type="entry name" value="ABC transporter involved in vitamin B12 uptake, BtuC"/>
    <property type="match status" value="1"/>
</dbReference>
<keyword evidence="3 6" id="KW-0812">Transmembrane</keyword>
<comment type="subcellular location">
    <subcellularLocation>
        <location evidence="6">Cell membrane</location>
        <topology evidence="6">Multi-pass membrane protein</topology>
    </subcellularLocation>
    <subcellularLocation>
        <location evidence="1">Membrane</location>
        <topology evidence="1">Multi-pass membrane protein</topology>
    </subcellularLocation>
</comment>
<keyword evidence="5 7" id="KW-0472">Membrane</keyword>
<protein>
    <submittedName>
        <fullName evidence="8">Zinc transport system permease protein</fullName>
    </submittedName>
</protein>
<evidence type="ECO:0000256" key="5">
    <source>
        <dbReference type="ARBA" id="ARBA00023136"/>
    </source>
</evidence>
<feature type="transmembrane region" description="Helical" evidence="7">
    <location>
        <begin position="248"/>
        <end position="266"/>
    </location>
</feature>
<dbReference type="GO" id="GO:0055085">
    <property type="term" value="P:transmembrane transport"/>
    <property type="evidence" value="ECO:0007669"/>
    <property type="project" value="InterPro"/>
</dbReference>
<gene>
    <name evidence="8" type="ORF">HNR45_001187</name>
</gene>
<evidence type="ECO:0000256" key="6">
    <source>
        <dbReference type="RuleBase" id="RU003943"/>
    </source>
</evidence>
<dbReference type="Proteomes" id="UP000591941">
    <property type="component" value="Unassembled WGS sequence"/>
</dbReference>
<keyword evidence="6" id="KW-0813">Transport</keyword>
<dbReference type="GO" id="GO:0010043">
    <property type="term" value="P:response to zinc ion"/>
    <property type="evidence" value="ECO:0007669"/>
    <property type="project" value="TreeGrafter"/>
</dbReference>
<comment type="caution">
    <text evidence="8">The sequence shown here is derived from an EMBL/GenBank/DDBJ whole genome shotgun (WGS) entry which is preliminary data.</text>
</comment>
<keyword evidence="4 7" id="KW-1133">Transmembrane helix</keyword>
<reference evidence="8 9" key="1">
    <citation type="submission" date="2020-08" db="EMBL/GenBank/DDBJ databases">
        <title>Genomic Encyclopedia of Type Strains, Phase IV (KMG-IV): sequencing the most valuable type-strain genomes for metagenomic binning, comparative biology and taxonomic classification.</title>
        <authorList>
            <person name="Goeker M."/>
        </authorList>
    </citation>
    <scope>NUCLEOTIDE SEQUENCE [LARGE SCALE GENOMIC DNA]</scope>
    <source>
        <strain evidence="8 9">DSM 21255</strain>
    </source>
</reference>
<evidence type="ECO:0000313" key="8">
    <source>
        <dbReference type="EMBL" id="MBB6478126.1"/>
    </source>
</evidence>
<feature type="transmembrane region" description="Helical" evidence="7">
    <location>
        <begin position="219"/>
        <end position="236"/>
    </location>
</feature>
<proteinExistence type="inferred from homology"/>
<evidence type="ECO:0000256" key="1">
    <source>
        <dbReference type="ARBA" id="ARBA00004141"/>
    </source>
</evidence>
<dbReference type="InterPro" id="IPR037294">
    <property type="entry name" value="ABC_BtuC-like"/>
</dbReference>
<dbReference type="SUPFAM" id="SSF81345">
    <property type="entry name" value="ABC transporter involved in vitamin B12 uptake, BtuC"/>
    <property type="match status" value="1"/>
</dbReference>
<dbReference type="GO" id="GO:0043190">
    <property type="term" value="C:ATP-binding cassette (ABC) transporter complex"/>
    <property type="evidence" value="ECO:0007669"/>
    <property type="project" value="InterPro"/>
</dbReference>
<feature type="transmembrane region" description="Helical" evidence="7">
    <location>
        <begin position="91"/>
        <end position="109"/>
    </location>
</feature>
<dbReference type="AlphaFoldDB" id="A0A841R2T4"/>
<name>A0A841R2T4_9FIRM</name>
<dbReference type="PANTHER" id="PTHR30477:SF0">
    <property type="entry name" value="METAL TRANSPORT SYSTEM MEMBRANE PROTEIN TM_0125-RELATED"/>
    <property type="match status" value="1"/>
</dbReference>
<accession>A0A841R2T4</accession>
<feature type="transmembrane region" description="Helical" evidence="7">
    <location>
        <begin position="176"/>
        <end position="207"/>
    </location>
</feature>
<organism evidence="8 9">
    <name type="scientific">Negativicoccus succinicivorans</name>
    <dbReference type="NCBI Taxonomy" id="620903"/>
    <lineage>
        <taxon>Bacteria</taxon>
        <taxon>Bacillati</taxon>
        <taxon>Bacillota</taxon>
        <taxon>Negativicutes</taxon>
        <taxon>Veillonellales</taxon>
        <taxon>Veillonellaceae</taxon>
        <taxon>Negativicoccus</taxon>
    </lineage>
</organism>
<dbReference type="RefSeq" id="WP_235020647.1">
    <property type="nucleotide sequence ID" value="NZ_CABWNB010000004.1"/>
</dbReference>
<feature type="transmembrane region" description="Helical" evidence="7">
    <location>
        <begin position="129"/>
        <end position="147"/>
    </location>
</feature>
<dbReference type="GeneID" id="93486449"/>
<sequence length="272" mass="28866">MMEMLSYEFMQRAFLAGLIVALLCPLVGMFVVIRRQSLLGDGLGHIAFAGVTGSALLGINPAIGAVVLTLAAAGGIEIVRRKHLQYGDMGLALFFYGGLALAVVCSSLARIPNTSLMSFLFGSILTVNWANIAAIAIIALLVILLLGKFHTPLLLASFQPDIAHTRGIRLERMNMFFALLVAAVVVIGMSIVGILLVSALMIVPVAAAHLWRRGFKKTTAIAVAYSFTMVLCGLWGSYSWDLAPGGTIVLTGLALYALTAVLAPFLHTRHGA</sequence>
<evidence type="ECO:0000256" key="7">
    <source>
        <dbReference type="SAM" id="Phobius"/>
    </source>
</evidence>
<evidence type="ECO:0000256" key="2">
    <source>
        <dbReference type="ARBA" id="ARBA00008034"/>
    </source>
</evidence>
<comment type="similarity">
    <text evidence="2 6">Belongs to the ABC-3 integral membrane protein family.</text>
</comment>
<dbReference type="EMBL" id="JACHHI010000005">
    <property type="protein sequence ID" value="MBB6478126.1"/>
    <property type="molecule type" value="Genomic_DNA"/>
</dbReference>
<evidence type="ECO:0000256" key="4">
    <source>
        <dbReference type="ARBA" id="ARBA00022989"/>
    </source>
</evidence>
<dbReference type="InterPro" id="IPR001626">
    <property type="entry name" value="ABC_TroCD"/>
</dbReference>
<evidence type="ECO:0000256" key="3">
    <source>
        <dbReference type="ARBA" id="ARBA00022692"/>
    </source>
</evidence>
<dbReference type="Pfam" id="PF00950">
    <property type="entry name" value="ABC-3"/>
    <property type="match status" value="1"/>
</dbReference>
<feature type="transmembrane region" description="Helical" evidence="7">
    <location>
        <begin position="53"/>
        <end position="79"/>
    </location>
</feature>